<dbReference type="PANTHER" id="PTHR45639">
    <property type="entry name" value="HSC70CB, ISOFORM G-RELATED"/>
    <property type="match status" value="1"/>
</dbReference>
<dbReference type="AlphaFoldDB" id="A0A455JCF3"/>
<dbReference type="SUPFAM" id="SSF53067">
    <property type="entry name" value="Actin-like ATPase domain"/>
    <property type="match status" value="2"/>
</dbReference>
<reference evidence="4" key="1">
    <citation type="submission" date="2017-06" db="EMBL/GenBank/DDBJ databases">
        <title>Characterization of two novel heat shock protein 70s and their transcriptional expression patterns in response to thermal stress in adult of Frankliniella occidentalis (pergande).</title>
        <authorList>
            <person name="Qin J."/>
            <person name="Lu M."/>
            <person name="Du Y."/>
        </authorList>
    </citation>
    <scope>NUCLEOTIDE SEQUENCE</scope>
</reference>
<dbReference type="FunFam" id="3.90.640.10:FF:000004">
    <property type="entry name" value="Heat shock 70 kDa protein 4"/>
    <property type="match status" value="1"/>
</dbReference>
<proteinExistence type="inferred from homology"/>
<evidence type="ECO:0000313" key="4">
    <source>
        <dbReference type="EMBL" id="AVM40928.1"/>
    </source>
</evidence>
<dbReference type="InterPro" id="IPR013126">
    <property type="entry name" value="Hsp_70_fam"/>
</dbReference>
<dbReference type="InterPro" id="IPR043129">
    <property type="entry name" value="ATPase_NBD"/>
</dbReference>
<dbReference type="EMBL" id="MF377627">
    <property type="protein sequence ID" value="AVM40928.1"/>
    <property type="molecule type" value="Genomic_DNA"/>
</dbReference>
<dbReference type="GO" id="GO:0140662">
    <property type="term" value="F:ATP-dependent protein folding chaperone"/>
    <property type="evidence" value="ECO:0007669"/>
    <property type="project" value="InterPro"/>
</dbReference>
<dbReference type="Gene3D" id="3.90.640.10">
    <property type="entry name" value="Actin, Chain A, domain 4"/>
    <property type="match status" value="1"/>
</dbReference>
<dbReference type="PROSITE" id="PS01036">
    <property type="entry name" value="HSP70_3"/>
    <property type="match status" value="1"/>
</dbReference>
<sequence length="443" mass="48890">MAAMSVIGIDFGSESCYVAVARAGGIETIANDYSLRATPSCVAFSGKNRVIGVAAKNQMVSNMKNTIHGFKRLLGRKFKDPFVQQEIKSLLFKVEETSNGNIGIVANYLDENHTFSPEQITAMLFTKLKEISEGALKTKVNDCVISVPSFFTNVERKALLDAAAIAGLNVLRLFNETTATALAYGIYKQDLPNPEEKPRNVVFVDCGYSSLQVSVCAFNRGKLKMLACASDPQLGGRDFDVLLADHFAEEFKAKCKIDAKSNPRAYLRLLGEVEKLKKQMSANSTKLPINIECFMNDIDVRGEMKREDMEVFSGHLFQRVEAVLKQCLADCKLKLDDIYAVEIVGGSSRVPAIKQLLEQVFGKTPSTTLNQDEAVSRGCALQCAMLSPAVRVRDFSVTDIQNYPIKLIWDATKGDDGRWSSLTNEMLSRSQRCCHSTAKNPSQ</sequence>
<dbReference type="GO" id="GO:0005524">
    <property type="term" value="F:ATP binding"/>
    <property type="evidence" value="ECO:0007669"/>
    <property type="project" value="UniProtKB-KW"/>
</dbReference>
<dbReference type="FunFam" id="3.30.420.40:FF:000495">
    <property type="entry name" value="Heat shock protein 4b"/>
    <property type="match status" value="1"/>
</dbReference>
<dbReference type="GO" id="GO:0005634">
    <property type="term" value="C:nucleus"/>
    <property type="evidence" value="ECO:0007669"/>
    <property type="project" value="TreeGrafter"/>
</dbReference>
<dbReference type="CDD" id="cd10228">
    <property type="entry name" value="ASKHA_NBD_HSP70_HSPA4_like"/>
    <property type="match status" value="1"/>
</dbReference>
<dbReference type="PRINTS" id="PR00301">
    <property type="entry name" value="HEATSHOCK70"/>
</dbReference>
<evidence type="ECO:0000256" key="1">
    <source>
        <dbReference type="ARBA" id="ARBA00007381"/>
    </source>
</evidence>
<accession>A0A455JCF3</accession>
<organism evidence="4">
    <name type="scientific">Frankliniella occidentalis</name>
    <name type="common">Western flower thrips</name>
    <name type="synonym">Euthrips occidentalis</name>
    <dbReference type="NCBI Taxonomy" id="133901"/>
    <lineage>
        <taxon>Eukaryota</taxon>
        <taxon>Metazoa</taxon>
        <taxon>Ecdysozoa</taxon>
        <taxon>Arthropoda</taxon>
        <taxon>Hexapoda</taxon>
        <taxon>Insecta</taxon>
        <taxon>Pterygota</taxon>
        <taxon>Neoptera</taxon>
        <taxon>Paraneoptera</taxon>
        <taxon>Thysanoptera</taxon>
        <taxon>Terebrantia</taxon>
        <taxon>Thripoidea</taxon>
        <taxon>Thripidae</taxon>
        <taxon>Frankliniella</taxon>
    </lineage>
</organism>
<dbReference type="FunFam" id="3.30.420.40:FF:000171">
    <property type="entry name" value="Heat shock 70 kDa protein 4"/>
    <property type="match status" value="1"/>
</dbReference>
<name>A0A455JCF3_FRAOC</name>
<dbReference type="Gene3D" id="3.30.420.40">
    <property type="match status" value="2"/>
</dbReference>
<comment type="similarity">
    <text evidence="1">Belongs to the heat shock protein 70 family.</text>
</comment>
<dbReference type="GO" id="GO:0005829">
    <property type="term" value="C:cytosol"/>
    <property type="evidence" value="ECO:0007669"/>
    <property type="project" value="TreeGrafter"/>
</dbReference>
<evidence type="ECO:0000256" key="2">
    <source>
        <dbReference type="ARBA" id="ARBA00022741"/>
    </source>
</evidence>
<dbReference type="Gene3D" id="3.30.30.30">
    <property type="match status" value="1"/>
</dbReference>
<keyword evidence="2" id="KW-0547">Nucleotide-binding</keyword>
<dbReference type="InterPro" id="IPR018181">
    <property type="entry name" value="Heat_shock_70_CS"/>
</dbReference>
<protein>
    <submittedName>
        <fullName evidence="4">Heat shock protein 705</fullName>
    </submittedName>
</protein>
<evidence type="ECO:0000256" key="3">
    <source>
        <dbReference type="ARBA" id="ARBA00022840"/>
    </source>
</evidence>
<keyword evidence="4" id="KW-0346">Stress response</keyword>
<keyword evidence="3" id="KW-0067">ATP-binding</keyword>
<dbReference type="FunFam" id="3.30.30.30:FF:000002">
    <property type="entry name" value="Heat shock 70 kDa protein 4"/>
    <property type="match status" value="1"/>
</dbReference>
<dbReference type="Pfam" id="PF00012">
    <property type="entry name" value="HSP70"/>
    <property type="match status" value="1"/>
</dbReference>
<dbReference type="PANTHER" id="PTHR45639:SF4">
    <property type="entry name" value="HSC70CB, ISOFORM G"/>
    <property type="match status" value="1"/>
</dbReference>